<protein>
    <submittedName>
        <fullName evidence="1">Uncharacterized protein</fullName>
    </submittedName>
</protein>
<accession>A0A923S8F9</accession>
<name>A0A923S8F9_9FIRM</name>
<dbReference type="RefSeq" id="WP_147574114.1">
    <property type="nucleotide sequence ID" value="NZ_JACOQI010000013.1"/>
</dbReference>
<keyword evidence="2" id="KW-1185">Reference proteome</keyword>
<dbReference type="AlphaFoldDB" id="A0A923S8F9"/>
<sequence>MTLKEILFGGGSALFVLLTLLQLAPIKINPWSAIAKAFGRAINSEVLEKVGKLESELQCVRSGMAEEKAVNCRARILRFGDECLHGERHTKDHFDQTLRDIAAYERYCEDHPEFENNVTELTSDRIKTIYRRCLDSNDFLQ</sequence>
<dbReference type="EMBL" id="JACOQI010000013">
    <property type="protein sequence ID" value="MBC5771203.1"/>
    <property type="molecule type" value="Genomic_DNA"/>
</dbReference>
<reference evidence="1" key="1">
    <citation type="submission" date="2020-08" db="EMBL/GenBank/DDBJ databases">
        <title>Genome public.</title>
        <authorList>
            <person name="Liu C."/>
            <person name="Sun Q."/>
        </authorList>
    </citation>
    <scope>NUCLEOTIDE SEQUENCE</scope>
    <source>
        <strain evidence="1">BX15</strain>
    </source>
</reference>
<evidence type="ECO:0000313" key="2">
    <source>
        <dbReference type="Proteomes" id="UP000620327"/>
    </source>
</evidence>
<organism evidence="1 2">
    <name type="scientific">Dysosmobacter segnis</name>
    <dbReference type="NCBI Taxonomy" id="2763042"/>
    <lineage>
        <taxon>Bacteria</taxon>
        <taxon>Bacillati</taxon>
        <taxon>Bacillota</taxon>
        <taxon>Clostridia</taxon>
        <taxon>Eubacteriales</taxon>
        <taxon>Oscillospiraceae</taxon>
        <taxon>Dysosmobacter</taxon>
    </lineage>
</organism>
<dbReference type="Proteomes" id="UP000620327">
    <property type="component" value="Unassembled WGS sequence"/>
</dbReference>
<evidence type="ECO:0000313" key="1">
    <source>
        <dbReference type="EMBL" id="MBC5771203.1"/>
    </source>
</evidence>
<proteinExistence type="predicted"/>
<comment type="caution">
    <text evidence="1">The sequence shown here is derived from an EMBL/GenBank/DDBJ whole genome shotgun (WGS) entry which is preliminary data.</text>
</comment>
<gene>
    <name evidence="1" type="ORF">H8Z83_12895</name>
</gene>